<gene>
    <name evidence="9" type="ORF">BRAFLDRAFT_89454</name>
</gene>
<dbReference type="InParanoid" id="C3ZKY2"/>
<dbReference type="Pfam" id="PF01463">
    <property type="entry name" value="LRRCT"/>
    <property type="match status" value="1"/>
</dbReference>
<keyword evidence="2 7" id="KW-0732">Signal</keyword>
<evidence type="ECO:0000256" key="3">
    <source>
        <dbReference type="ARBA" id="ARBA00022737"/>
    </source>
</evidence>
<feature type="signal peptide" evidence="7">
    <location>
        <begin position="1"/>
        <end position="22"/>
    </location>
</feature>
<accession>C3ZKY2</accession>
<evidence type="ECO:0000256" key="4">
    <source>
        <dbReference type="ARBA" id="ARBA00023180"/>
    </source>
</evidence>
<sequence length="762" mass="83909">MGRKLRHLLMFLLITMKEPNLQVDGWWLSTPKAADCKCAPSTDLSCKPSPRCDCHGLGLISIPKNLPKSICRLDLYNNQIRKIKPGAFPNLPRLQKLYLKRNQIKIFQICVFANLPQLEKLDLSFNQITIIQSSASENLINLKQLYLSSNQLTIIQPSAFSNLPRLQLLNLSNNKIRNIQPGTFANLPRLENLILSAINMTMIQPGVFSNLPRLQGLCLSNNEITMIQPGTFANLPRLGKLVLSDNQMRIISLGLLANLPRLQLLFLSDNQITKIQPGTFANLTRLEKLNLASNQITKIKPGTFANLSRLEELNLAVNQITMIQEGAYPTKLHRLDLRRNKMSTIPPLVYDLLKSIPRIKLDGNPWQCDCRMLPFRLNITDFPSVKDQIFCAQPSKFRHQKLADINPEELICEEPTESMLHVEGRVSFINCNNCTPGGSVADPADKTRTTLTSSLATTPENAENSSSHANVKVSSTNCYNGTTADSVILMVGFYSTVGTAEKASKTRVTLNSSPATTPEKNDSSSSLKSAPSFPIPVLIGSISGSLAGFVFIGTIIVTIWFNRKTKNPPSNPSGPNSNIALSNLNTTATVVTSGHGQTGRGQSQAITESNTNTVGTVVTSGHNQTGQGQSQAIADEQSVGTLYMKPEDVLYEMPVDSHPRQPTEETSLAPPKSKSRLKDKPNYLPSPHGDDDDDDCVYVQPDGALYMTPEDVLYEMPANSQYNQPVGTNDNLHYYQPQTEDTPLPTDAGGYIIVAPRNLKGY</sequence>
<keyword evidence="6" id="KW-0812">Transmembrane</keyword>
<keyword evidence="6" id="KW-0472">Membrane</keyword>
<reference evidence="9" key="1">
    <citation type="journal article" date="2008" name="Nature">
        <title>The amphioxus genome and the evolution of the chordate karyotype.</title>
        <authorList>
            <consortium name="US DOE Joint Genome Institute (JGI-PGF)"/>
            <person name="Putnam N.H."/>
            <person name="Butts T."/>
            <person name="Ferrier D.E.K."/>
            <person name="Furlong R.F."/>
            <person name="Hellsten U."/>
            <person name="Kawashima T."/>
            <person name="Robinson-Rechavi M."/>
            <person name="Shoguchi E."/>
            <person name="Terry A."/>
            <person name="Yu J.-K."/>
            <person name="Benito-Gutierrez E.L."/>
            <person name="Dubchak I."/>
            <person name="Garcia-Fernandez J."/>
            <person name="Gibson-Brown J.J."/>
            <person name="Grigoriev I.V."/>
            <person name="Horton A.C."/>
            <person name="de Jong P.J."/>
            <person name="Jurka J."/>
            <person name="Kapitonov V.V."/>
            <person name="Kohara Y."/>
            <person name="Kuroki Y."/>
            <person name="Lindquist E."/>
            <person name="Lucas S."/>
            <person name="Osoegawa K."/>
            <person name="Pennacchio L.A."/>
            <person name="Salamov A.A."/>
            <person name="Satou Y."/>
            <person name="Sauka-Spengler T."/>
            <person name="Schmutz J."/>
            <person name="Shin-I T."/>
            <person name="Toyoda A."/>
            <person name="Bronner-Fraser M."/>
            <person name="Fujiyama A."/>
            <person name="Holland L.Z."/>
            <person name="Holland P.W.H."/>
            <person name="Satoh N."/>
            <person name="Rokhsar D.S."/>
        </authorList>
    </citation>
    <scope>NUCLEOTIDE SEQUENCE [LARGE SCALE GENOMIC DNA]</scope>
    <source>
        <strain evidence="9">S238N-H82</strain>
        <tissue evidence="9">Testes</tissue>
    </source>
</reference>
<feature type="domain" description="LRRCT" evidence="8">
    <location>
        <begin position="364"/>
        <end position="413"/>
    </location>
</feature>
<dbReference type="PROSITE" id="PS51450">
    <property type="entry name" value="LRR"/>
    <property type="match status" value="5"/>
</dbReference>
<keyword evidence="4" id="KW-0325">Glycoprotein</keyword>
<dbReference type="FunFam" id="3.80.10.10:FF:000770">
    <property type="entry name" value="Uncharacterized protein"/>
    <property type="match status" value="2"/>
</dbReference>
<dbReference type="eggNOG" id="KOG0619">
    <property type="taxonomic scope" value="Eukaryota"/>
</dbReference>
<feature type="chain" id="PRO_5002936541" description="LRRCT domain-containing protein" evidence="7">
    <location>
        <begin position="23"/>
        <end position="762"/>
    </location>
</feature>
<dbReference type="InterPro" id="IPR050541">
    <property type="entry name" value="LRR_TM_domain-containing"/>
</dbReference>
<keyword evidence="1" id="KW-0433">Leucine-rich repeat</keyword>
<feature type="region of interest" description="Disordered" evidence="5">
    <location>
        <begin position="654"/>
        <end position="694"/>
    </location>
</feature>
<dbReference type="PANTHER" id="PTHR24369">
    <property type="entry name" value="ANTIGEN BSP, PUTATIVE-RELATED"/>
    <property type="match status" value="1"/>
</dbReference>
<evidence type="ECO:0000256" key="5">
    <source>
        <dbReference type="SAM" id="MobiDB-lite"/>
    </source>
</evidence>
<name>C3ZKY2_BRAFL</name>
<feature type="region of interest" description="Disordered" evidence="5">
    <location>
        <begin position="504"/>
        <end position="529"/>
    </location>
</feature>
<evidence type="ECO:0000256" key="6">
    <source>
        <dbReference type="SAM" id="Phobius"/>
    </source>
</evidence>
<dbReference type="PANTHER" id="PTHR24369:SF211">
    <property type="entry name" value="LEUCINE-RICH REPEAT-CONTAINING PROTEIN 15-LIKE"/>
    <property type="match status" value="1"/>
</dbReference>
<keyword evidence="6" id="KW-1133">Transmembrane helix</keyword>
<evidence type="ECO:0000256" key="2">
    <source>
        <dbReference type="ARBA" id="ARBA00022729"/>
    </source>
</evidence>
<dbReference type="Gene3D" id="3.80.10.10">
    <property type="entry name" value="Ribonuclease Inhibitor"/>
    <property type="match status" value="4"/>
</dbReference>
<protein>
    <recommendedName>
        <fullName evidence="8">LRRCT domain-containing protein</fullName>
    </recommendedName>
</protein>
<feature type="transmembrane region" description="Helical" evidence="6">
    <location>
        <begin position="533"/>
        <end position="561"/>
    </location>
</feature>
<organism>
    <name type="scientific">Branchiostoma floridae</name>
    <name type="common">Florida lancelet</name>
    <name type="synonym">Amphioxus</name>
    <dbReference type="NCBI Taxonomy" id="7739"/>
    <lineage>
        <taxon>Eukaryota</taxon>
        <taxon>Metazoa</taxon>
        <taxon>Chordata</taxon>
        <taxon>Cephalochordata</taxon>
        <taxon>Leptocardii</taxon>
        <taxon>Amphioxiformes</taxon>
        <taxon>Branchiostomatidae</taxon>
        <taxon>Branchiostoma</taxon>
    </lineage>
</organism>
<feature type="compositionally biased region" description="Polar residues" evidence="5">
    <location>
        <begin position="506"/>
        <end position="518"/>
    </location>
</feature>
<dbReference type="SMART" id="SM00365">
    <property type="entry name" value="LRR_SD22"/>
    <property type="match status" value="7"/>
</dbReference>
<dbReference type="InterPro" id="IPR000483">
    <property type="entry name" value="Cys-rich_flank_reg_C"/>
</dbReference>
<evidence type="ECO:0000313" key="9">
    <source>
        <dbReference type="EMBL" id="EEN46664.1"/>
    </source>
</evidence>
<evidence type="ECO:0000256" key="7">
    <source>
        <dbReference type="SAM" id="SignalP"/>
    </source>
</evidence>
<dbReference type="SMART" id="SM00369">
    <property type="entry name" value="LRR_TYP"/>
    <property type="match status" value="12"/>
</dbReference>
<dbReference type="InterPro" id="IPR032675">
    <property type="entry name" value="LRR_dom_sf"/>
</dbReference>
<dbReference type="SMART" id="SM00082">
    <property type="entry name" value="LRRCT"/>
    <property type="match status" value="1"/>
</dbReference>
<proteinExistence type="predicted"/>
<dbReference type="AlphaFoldDB" id="C3ZKY2"/>
<keyword evidence="3" id="KW-0677">Repeat</keyword>
<dbReference type="EMBL" id="GG666640">
    <property type="protein sequence ID" value="EEN46664.1"/>
    <property type="molecule type" value="Genomic_DNA"/>
</dbReference>
<evidence type="ECO:0000256" key="1">
    <source>
        <dbReference type="ARBA" id="ARBA00022614"/>
    </source>
</evidence>
<dbReference type="InterPro" id="IPR001611">
    <property type="entry name" value="Leu-rich_rpt"/>
</dbReference>
<dbReference type="Pfam" id="PF13855">
    <property type="entry name" value="LRR_8"/>
    <property type="match status" value="3"/>
</dbReference>
<dbReference type="SUPFAM" id="SSF52058">
    <property type="entry name" value="L domain-like"/>
    <property type="match status" value="1"/>
</dbReference>
<evidence type="ECO:0000259" key="8">
    <source>
        <dbReference type="SMART" id="SM00082"/>
    </source>
</evidence>
<dbReference type="InterPro" id="IPR003591">
    <property type="entry name" value="Leu-rich_rpt_typical-subtyp"/>
</dbReference>